<organism evidence="2 3">
    <name type="scientific">Brotocaccenecus cirricatena</name>
    <dbReference type="NCBI Taxonomy" id="3064195"/>
    <lineage>
        <taxon>Bacteria</taxon>
        <taxon>Bacillati</taxon>
        <taxon>Bacillota</taxon>
        <taxon>Clostridia</taxon>
        <taxon>Eubacteriales</taxon>
        <taxon>Oscillospiraceae</taxon>
        <taxon>Brotocaccenecus</taxon>
    </lineage>
</organism>
<evidence type="ECO:0000256" key="1">
    <source>
        <dbReference type="SAM" id="Phobius"/>
    </source>
</evidence>
<proteinExistence type="predicted"/>
<dbReference type="Proteomes" id="UP001199319">
    <property type="component" value="Unassembled WGS sequence"/>
</dbReference>
<feature type="transmembrane region" description="Helical" evidence="1">
    <location>
        <begin position="6"/>
        <end position="22"/>
    </location>
</feature>
<dbReference type="Pfam" id="PF14897">
    <property type="entry name" value="EpsG"/>
    <property type="match status" value="1"/>
</dbReference>
<dbReference type="RefSeq" id="WP_302928745.1">
    <property type="nucleotide sequence ID" value="NZ_JAJEPW010000020.1"/>
</dbReference>
<feature type="transmembrane region" description="Helical" evidence="1">
    <location>
        <begin position="162"/>
        <end position="188"/>
    </location>
</feature>
<feature type="transmembrane region" description="Helical" evidence="1">
    <location>
        <begin position="230"/>
        <end position="254"/>
    </location>
</feature>
<dbReference type="EMBL" id="JAJEPW010000020">
    <property type="protein sequence ID" value="MCC2129466.1"/>
    <property type="molecule type" value="Genomic_DNA"/>
</dbReference>
<feature type="transmembrane region" description="Helical" evidence="1">
    <location>
        <begin position="275"/>
        <end position="294"/>
    </location>
</feature>
<accession>A0AAE3ABD6</accession>
<name>A0AAE3ABD6_9FIRM</name>
<keyword evidence="1" id="KW-0472">Membrane</keyword>
<feature type="transmembrane region" description="Helical" evidence="1">
    <location>
        <begin position="200"/>
        <end position="218"/>
    </location>
</feature>
<reference evidence="2" key="1">
    <citation type="submission" date="2021-10" db="EMBL/GenBank/DDBJ databases">
        <title>Anaerobic single-cell dispensing facilitates the cultivation of human gut bacteria.</title>
        <authorList>
            <person name="Afrizal A."/>
        </authorList>
    </citation>
    <scope>NUCLEOTIDE SEQUENCE</scope>
    <source>
        <strain evidence="2">CLA-AA-H272</strain>
    </source>
</reference>
<keyword evidence="3" id="KW-1185">Reference proteome</keyword>
<feature type="transmembrane region" description="Helical" evidence="1">
    <location>
        <begin position="124"/>
        <end position="150"/>
    </location>
</feature>
<dbReference type="AlphaFoldDB" id="A0AAE3ABD6"/>
<evidence type="ECO:0000313" key="2">
    <source>
        <dbReference type="EMBL" id="MCC2129466.1"/>
    </source>
</evidence>
<keyword evidence="1" id="KW-0812">Transmembrane</keyword>
<protein>
    <submittedName>
        <fullName evidence="2">EpsG family protein</fullName>
    </submittedName>
</protein>
<dbReference type="InterPro" id="IPR049458">
    <property type="entry name" value="EpsG-like"/>
</dbReference>
<keyword evidence="1" id="KW-1133">Transmembrane helix</keyword>
<gene>
    <name evidence="2" type="ORF">LKD37_08060</name>
</gene>
<feature type="transmembrane region" description="Helical" evidence="1">
    <location>
        <begin position="325"/>
        <end position="343"/>
    </location>
</feature>
<evidence type="ECO:0000313" key="3">
    <source>
        <dbReference type="Proteomes" id="UP001199319"/>
    </source>
</evidence>
<sequence length="357" mass="41533">MLLSYIVYFGLLIECWIFSYFAEKRNRKLLIWVIILSLTMAAGLRAYSVGLDTPSYVEKFSYIYKGMFSYAYGLEESFKYICYGILHVIPNASFLLGLLALITHACIILRFWELRGIASFPCMVVFYYMSFYFMSLNGIRQFVAVAIVFWGTRYLGQKKSLRFILCICIAALFHQTAIVGFLLLLLNAFQWKELQQKQKLLYILFILCVPLIIVLLSNKMAQYSRYFSDLSINIGLIVPVKLALWMLCMLLMAHSAMYQEFLSSIHASEKFDVRISYIIYLFGLLLVSLGYFFPTFIERISWYFYVYEGVFYGALLKNTERGTKIPISCGIFLLIAYGFWYSLSHDSQGVMPYLFII</sequence>
<feature type="transmembrane region" description="Helical" evidence="1">
    <location>
        <begin position="29"/>
        <end position="47"/>
    </location>
</feature>
<comment type="caution">
    <text evidence="2">The sequence shown here is derived from an EMBL/GenBank/DDBJ whole genome shotgun (WGS) entry which is preliminary data.</text>
</comment>